<protein>
    <submittedName>
        <fullName evidence="3">Prolyl oligopeptidase family serine peptidase</fullName>
    </submittedName>
</protein>
<name>A0A9X1X2P1_9SPHI</name>
<dbReference type="Pfam" id="PF00326">
    <property type="entry name" value="Peptidase_S9"/>
    <property type="match status" value="1"/>
</dbReference>
<evidence type="ECO:0000259" key="2">
    <source>
        <dbReference type="Pfam" id="PF00930"/>
    </source>
</evidence>
<dbReference type="GO" id="GO:0008236">
    <property type="term" value="F:serine-type peptidase activity"/>
    <property type="evidence" value="ECO:0007669"/>
    <property type="project" value="InterPro"/>
</dbReference>
<dbReference type="InterPro" id="IPR050278">
    <property type="entry name" value="Serine_Prot_S9B/DPPIV"/>
</dbReference>
<accession>A0A9X1X2P1</accession>
<dbReference type="AlphaFoldDB" id="A0A9X1X2P1"/>
<feature type="domain" description="Peptidase S9 prolyl oligopeptidase catalytic" evidence="1">
    <location>
        <begin position="548"/>
        <end position="756"/>
    </location>
</feature>
<dbReference type="InterPro" id="IPR002469">
    <property type="entry name" value="Peptidase_S9B_N"/>
</dbReference>
<dbReference type="Pfam" id="PF00930">
    <property type="entry name" value="DPPIV_N"/>
    <property type="match status" value="1"/>
</dbReference>
<evidence type="ECO:0000259" key="1">
    <source>
        <dbReference type="Pfam" id="PF00326"/>
    </source>
</evidence>
<evidence type="ECO:0000313" key="3">
    <source>
        <dbReference type="EMBL" id="MCJ8209756.1"/>
    </source>
</evidence>
<dbReference type="Gene3D" id="2.140.10.30">
    <property type="entry name" value="Dipeptidylpeptidase IV, N-terminal domain"/>
    <property type="match status" value="1"/>
</dbReference>
<proteinExistence type="predicted"/>
<reference evidence="3" key="1">
    <citation type="submission" date="2022-04" db="EMBL/GenBank/DDBJ databases">
        <title>Mucilaginibacter sp. RS28 isolated from freshwater.</title>
        <authorList>
            <person name="Ko S.-R."/>
        </authorList>
    </citation>
    <scope>NUCLEOTIDE SEQUENCE</scope>
    <source>
        <strain evidence="3">RS28</strain>
    </source>
</reference>
<dbReference type="InterPro" id="IPR001375">
    <property type="entry name" value="Peptidase_S9_cat"/>
</dbReference>
<organism evidence="3 4">
    <name type="scientific">Mucilaginibacter straminoryzae</name>
    <dbReference type="NCBI Taxonomy" id="2932774"/>
    <lineage>
        <taxon>Bacteria</taxon>
        <taxon>Pseudomonadati</taxon>
        <taxon>Bacteroidota</taxon>
        <taxon>Sphingobacteriia</taxon>
        <taxon>Sphingobacteriales</taxon>
        <taxon>Sphingobacteriaceae</taxon>
        <taxon>Mucilaginibacter</taxon>
    </lineage>
</organism>
<dbReference type="EMBL" id="JALJEJ010000003">
    <property type="protein sequence ID" value="MCJ8209756.1"/>
    <property type="molecule type" value="Genomic_DNA"/>
</dbReference>
<sequence length="763" mass="86814">MKILSQLAIKRWPIAILLYLQLFSARGQQPDYTAEAKFDRAKISALTGTINPVPMFLKDGEIFWYAFKDDAIKGHYWVDAHTGKQRLMFDQAKAAKGLSRLLHEPVDSAKLRAEVPIALKATDHEVNFKYRDKSFLYNFFSGKVRLAPSALPKHYKSLEIGQYSADSCWILFSVQHNLYLKNLRNGKTDALSSDAVPYYSFDINSGDNTKSRQARPCDAVWLGATPYFYVIRKDTRRVKSMSVLNSLSNPRPTAETYKYELPGDKEVAQYELFIGDTLRKAINKVNLGHWKDQEVEVVGQNIAEKEIYVLLKKRTRDEMALCAVNLVTFNVRQVIDEVSKPYFDPDMFNVKIINGGKKILWWSDRTGWGHYYLYNSNGVLLRELGPGNYTAGRIAYMDDRTQALYFKGYGKEPSRNPYYAHLYKADLRTGKLTLLTPENATHAIYFSPGGRYFVDTYSQINQTPVTQVRRADGKLIAVLQKPSFKKLFDYGWRAPEPFTVKAADGVTDLYGIMWKPFNFDPKKKYPVISQVYPGPQTETVWTDFTVFDKYNNAPLAQLGVIVVCMGHRGGSPLRNKPYASFDHGNLRDAPLADDKAGLEQLAKQFSFIDLSRVGIFGHSGGGMMALAAICTYPDFYKVAVSSSGNHDQVIYNRFWGETYQGIEEVKNPKQPDSVSFKFINQANQALVKNLKGHLLLVTGDVDQNVHPANTLRVVDALVKQNKDFDMLVLPGQSHHYDELYEPYFEKRRNGYFAKYLLGDSLTH</sequence>
<dbReference type="PANTHER" id="PTHR11731">
    <property type="entry name" value="PROTEASE FAMILY S9B,C DIPEPTIDYL-PEPTIDASE IV-RELATED"/>
    <property type="match status" value="1"/>
</dbReference>
<dbReference type="RefSeq" id="WP_245129588.1">
    <property type="nucleotide sequence ID" value="NZ_JALJEJ010000003.1"/>
</dbReference>
<dbReference type="SUPFAM" id="SSF82171">
    <property type="entry name" value="DPP6 N-terminal domain-like"/>
    <property type="match status" value="1"/>
</dbReference>
<keyword evidence="4" id="KW-1185">Reference proteome</keyword>
<feature type="domain" description="Dipeptidylpeptidase IV N-terminal" evidence="2">
    <location>
        <begin position="126"/>
        <end position="462"/>
    </location>
</feature>
<dbReference type="Gene3D" id="3.40.50.1820">
    <property type="entry name" value="alpha/beta hydrolase"/>
    <property type="match status" value="1"/>
</dbReference>
<dbReference type="GO" id="GO:0006508">
    <property type="term" value="P:proteolysis"/>
    <property type="evidence" value="ECO:0007669"/>
    <property type="project" value="InterPro"/>
</dbReference>
<comment type="caution">
    <text evidence="3">The sequence shown here is derived from an EMBL/GenBank/DDBJ whole genome shotgun (WGS) entry which is preliminary data.</text>
</comment>
<dbReference type="Proteomes" id="UP001139450">
    <property type="component" value="Unassembled WGS sequence"/>
</dbReference>
<dbReference type="SUPFAM" id="SSF53474">
    <property type="entry name" value="alpha/beta-Hydrolases"/>
    <property type="match status" value="1"/>
</dbReference>
<evidence type="ECO:0000313" key="4">
    <source>
        <dbReference type="Proteomes" id="UP001139450"/>
    </source>
</evidence>
<gene>
    <name evidence="3" type="ORF">MUY27_08545</name>
</gene>
<dbReference type="InterPro" id="IPR029058">
    <property type="entry name" value="AB_hydrolase_fold"/>
</dbReference>